<dbReference type="EMBL" id="JAKNSF020000039">
    <property type="protein sequence ID" value="KAK7727182.1"/>
    <property type="molecule type" value="Genomic_DNA"/>
</dbReference>
<gene>
    <name evidence="3" type="ORF">SLS63_007233</name>
</gene>
<reference evidence="3 4" key="1">
    <citation type="submission" date="2024-02" db="EMBL/GenBank/DDBJ databases">
        <title>De novo assembly and annotation of 12 fungi associated with fruit tree decline syndrome in Ontario, Canada.</title>
        <authorList>
            <person name="Sulman M."/>
            <person name="Ellouze W."/>
            <person name="Ilyukhin E."/>
        </authorList>
    </citation>
    <scope>NUCLEOTIDE SEQUENCE [LARGE SCALE GENOMIC DNA]</scope>
    <source>
        <strain evidence="3 4">M169</strain>
    </source>
</reference>
<comment type="caution">
    <text evidence="3">The sequence shown here is derived from an EMBL/GenBank/DDBJ whole genome shotgun (WGS) entry which is preliminary data.</text>
</comment>
<organism evidence="3 4">
    <name type="scientific">Diaporthe eres</name>
    <name type="common">Phomopsis oblonga</name>
    <dbReference type="NCBI Taxonomy" id="83184"/>
    <lineage>
        <taxon>Eukaryota</taxon>
        <taxon>Fungi</taxon>
        <taxon>Dikarya</taxon>
        <taxon>Ascomycota</taxon>
        <taxon>Pezizomycotina</taxon>
        <taxon>Sordariomycetes</taxon>
        <taxon>Sordariomycetidae</taxon>
        <taxon>Diaporthales</taxon>
        <taxon>Diaporthaceae</taxon>
        <taxon>Diaporthe</taxon>
        <taxon>Diaporthe eres species complex</taxon>
    </lineage>
</organism>
<accession>A0ABR1P5S7</accession>
<feature type="region of interest" description="Disordered" evidence="2">
    <location>
        <begin position="45"/>
        <end position="64"/>
    </location>
</feature>
<feature type="coiled-coil region" evidence="1">
    <location>
        <begin position="197"/>
        <end position="242"/>
    </location>
</feature>
<evidence type="ECO:0000313" key="3">
    <source>
        <dbReference type="EMBL" id="KAK7727182.1"/>
    </source>
</evidence>
<evidence type="ECO:0000313" key="4">
    <source>
        <dbReference type="Proteomes" id="UP001430848"/>
    </source>
</evidence>
<protein>
    <submittedName>
        <fullName evidence="3">Uncharacterized protein</fullName>
    </submittedName>
</protein>
<feature type="region of interest" description="Disordered" evidence="2">
    <location>
        <begin position="1"/>
        <end position="35"/>
    </location>
</feature>
<evidence type="ECO:0000256" key="2">
    <source>
        <dbReference type="SAM" id="MobiDB-lite"/>
    </source>
</evidence>
<name>A0ABR1P5S7_DIAER</name>
<keyword evidence="4" id="KW-1185">Reference proteome</keyword>
<proteinExistence type="predicted"/>
<keyword evidence="1" id="KW-0175">Coiled coil</keyword>
<dbReference type="Proteomes" id="UP001430848">
    <property type="component" value="Unassembled WGS sequence"/>
</dbReference>
<sequence>MKSSSDNSDPKENDRRMHRASGASVTAQEADLIDLSDSRNQNIMGPMSVDAGGSSPNNTSTNKGKTSFVTNVLGLWPLSRGSPQRPHPVNTEQHVKIRSKLEDENMALQKTCEKLRKKQNDAVIEIKRLGTKIELLEEQHQSTELGDPQKIEHLEDGIKSARALNERLLRRWKAAKVGITRLQSELDTADDKLHTAKISADEKIARLTAKVDATEKELFNEKSAARKEIAQLQSHTKLLNEKNDKFRQMLIPVSEKQVLDAEVVQKFTTLRSSIMALVRSTWTLDLRDDVDFRTFSRGQHHVFRSSGPSSYDRLRYVVFQHIHCEIFVAKNYFLKDGFEPIEEHLQMVEDDLIEKSSGEDRKLVMEWRNASFKATENFRGNGGRLSRDTQTKIWKFLGAVQMMDPAAESAGSKKLKAICDAAIDLSLIIRQLSDNFWVDNMEAAVGEQVSEWDKFTEEMAAVPAGDGKQPGTIAYVISGALIKNPKENLEKVLVLEKAEVAVYR</sequence>
<evidence type="ECO:0000256" key="1">
    <source>
        <dbReference type="SAM" id="Coils"/>
    </source>
</evidence>
<feature type="compositionally biased region" description="Polar residues" evidence="2">
    <location>
        <begin position="54"/>
        <end position="64"/>
    </location>
</feature>